<dbReference type="Proteomes" id="UP000005666">
    <property type="component" value="Chromosome 7"/>
</dbReference>
<dbReference type="eggNOG" id="ENOG502S2PC">
    <property type="taxonomic scope" value="Eukaryota"/>
</dbReference>
<reference evidence="2 3" key="1">
    <citation type="journal article" date="2011" name="Proc. Natl. Acad. Sci. U.S.A.">
        <title>Evolutionary erosion of yeast sex chromosomes by mating-type switching accidents.</title>
        <authorList>
            <person name="Gordon J.L."/>
            <person name="Armisen D."/>
            <person name="Proux-Wera E."/>
            <person name="Oheigeartaigh S.S."/>
            <person name="Byrne K.P."/>
            <person name="Wolfe K.H."/>
        </authorList>
    </citation>
    <scope>NUCLEOTIDE SEQUENCE [LARGE SCALE GENOMIC DNA]</scope>
    <source>
        <strain evidence="3">ATCC 24235 / CBS 4417 / NBRC 1672 / NRRL Y-8282 / UCD 70-5</strain>
    </source>
</reference>
<protein>
    <submittedName>
        <fullName evidence="2">Uncharacterized protein</fullName>
    </submittedName>
</protein>
<feature type="compositionally biased region" description="Polar residues" evidence="1">
    <location>
        <begin position="265"/>
        <end position="283"/>
    </location>
</feature>
<dbReference type="STRING" id="1071381.G8BVI4"/>
<accession>G8BVI4</accession>
<evidence type="ECO:0000313" key="2">
    <source>
        <dbReference type="EMBL" id="CCE63912.1"/>
    </source>
</evidence>
<dbReference type="OMA" id="ICASKQI"/>
<dbReference type="OrthoDB" id="4036231at2759"/>
<sequence length="389" mass="43543">MHIKYFGQKIEKDIDFIRPASLTLTSEDLLNLPNIPTDQFSALGDASIDPKQKKLSRKFGGTIRLKKRLSSVPELFIRDFKSKSGEKKKSNTNDYIRHVSNFEALPEDPINEYDKPFLPRPVPSIKLDKNFKSVSSGSVLITTDVYSNQVALPLVATPLHARNTNVQNNQNNINEGIAKTSSDFLLDEILTYYQKDYDMKPSNLQEEIDNVLVALDNKNASIKKPLNNLANPKIVSPEYDSMSLTSLPTLERYETGDTGPKLDTLMSSPEYTGNSGSDAWSSSGAEFSDADSITASINHIPVEPKRSRTLDPCRVHKTVITAQLFQWHDDLDYDDSREILENTALKNVSVQSNIDQFDNSLKILQNKINNIEIASTRSYSGTSSIYTAL</sequence>
<feature type="region of interest" description="Disordered" evidence="1">
    <location>
        <begin position="252"/>
        <end position="283"/>
    </location>
</feature>
<proteinExistence type="predicted"/>
<dbReference type="GeneID" id="11535783"/>
<dbReference type="RefSeq" id="XP_003686346.1">
    <property type="nucleotide sequence ID" value="XM_003686298.1"/>
</dbReference>
<evidence type="ECO:0000313" key="3">
    <source>
        <dbReference type="Proteomes" id="UP000005666"/>
    </source>
</evidence>
<dbReference type="AlphaFoldDB" id="G8BVI4"/>
<dbReference type="HOGENOM" id="CLU_052222_0_0_1"/>
<organism evidence="2 3">
    <name type="scientific">Tetrapisispora phaffii (strain ATCC 24235 / CBS 4417 / NBRC 1672 / NRRL Y-8282 / UCD 70-5)</name>
    <name type="common">Yeast</name>
    <name type="synonym">Fabospora phaffii</name>
    <dbReference type="NCBI Taxonomy" id="1071381"/>
    <lineage>
        <taxon>Eukaryota</taxon>
        <taxon>Fungi</taxon>
        <taxon>Dikarya</taxon>
        <taxon>Ascomycota</taxon>
        <taxon>Saccharomycotina</taxon>
        <taxon>Saccharomycetes</taxon>
        <taxon>Saccharomycetales</taxon>
        <taxon>Saccharomycetaceae</taxon>
        <taxon>Tetrapisispora</taxon>
    </lineage>
</organism>
<name>G8BVI4_TETPH</name>
<dbReference type="EMBL" id="HE612862">
    <property type="protein sequence ID" value="CCE63912.1"/>
    <property type="molecule type" value="Genomic_DNA"/>
</dbReference>
<evidence type="ECO:0000256" key="1">
    <source>
        <dbReference type="SAM" id="MobiDB-lite"/>
    </source>
</evidence>
<keyword evidence="3" id="KW-1185">Reference proteome</keyword>
<dbReference type="KEGG" id="tpf:TPHA_0G00760"/>
<gene>
    <name evidence="2" type="primary">TPHA0G00760</name>
    <name evidence="2" type="ordered locus">TPHA_0G00760</name>
</gene>